<feature type="region of interest" description="Disordered" evidence="1">
    <location>
        <begin position="36"/>
        <end position="65"/>
    </location>
</feature>
<reference evidence="2" key="2">
    <citation type="submission" date="2021-12" db="EMBL/GenBank/DDBJ databases">
        <title>Resequencing data analysis of finger millet.</title>
        <authorList>
            <person name="Hatakeyama M."/>
            <person name="Aluri S."/>
            <person name="Balachadran M.T."/>
            <person name="Sivarajan S.R."/>
            <person name="Poveda L."/>
            <person name="Shimizu-Inatsugi R."/>
            <person name="Schlapbach R."/>
            <person name="Sreeman S.M."/>
            <person name="Shimizu K.K."/>
        </authorList>
    </citation>
    <scope>NUCLEOTIDE SEQUENCE</scope>
</reference>
<comment type="caution">
    <text evidence="2">The sequence shown here is derived from an EMBL/GenBank/DDBJ whole genome shotgun (WGS) entry which is preliminary data.</text>
</comment>
<organism evidence="2 3">
    <name type="scientific">Eleusine coracana subsp. coracana</name>
    <dbReference type="NCBI Taxonomy" id="191504"/>
    <lineage>
        <taxon>Eukaryota</taxon>
        <taxon>Viridiplantae</taxon>
        <taxon>Streptophyta</taxon>
        <taxon>Embryophyta</taxon>
        <taxon>Tracheophyta</taxon>
        <taxon>Spermatophyta</taxon>
        <taxon>Magnoliopsida</taxon>
        <taxon>Liliopsida</taxon>
        <taxon>Poales</taxon>
        <taxon>Poaceae</taxon>
        <taxon>PACMAD clade</taxon>
        <taxon>Chloridoideae</taxon>
        <taxon>Cynodonteae</taxon>
        <taxon>Eleusininae</taxon>
        <taxon>Eleusine</taxon>
    </lineage>
</organism>
<gene>
    <name evidence="2" type="primary">gb11758</name>
    <name evidence="2" type="ORF">PR202_gb11758</name>
</gene>
<dbReference type="EMBL" id="BQKI01000076">
    <property type="protein sequence ID" value="GJN24047.1"/>
    <property type="molecule type" value="Genomic_DNA"/>
</dbReference>
<dbReference type="Proteomes" id="UP001054889">
    <property type="component" value="Unassembled WGS sequence"/>
</dbReference>
<sequence length="99" mass="10145">MMLAEEWGVCVELARAGNNNAETSVDAVQRVQGCQGAGDGHGGHTGVGGDATEGRRGPEDAEECVGGGRRVVEDGDARVLDSRAIAVNPSELLKPASPF</sequence>
<feature type="compositionally biased region" description="Gly residues" evidence="1">
    <location>
        <begin position="36"/>
        <end position="51"/>
    </location>
</feature>
<name>A0AAV5EMI3_ELECO</name>
<keyword evidence="3" id="KW-1185">Reference proteome</keyword>
<proteinExistence type="predicted"/>
<accession>A0AAV5EMI3</accession>
<dbReference type="AlphaFoldDB" id="A0AAV5EMI3"/>
<evidence type="ECO:0000313" key="3">
    <source>
        <dbReference type="Proteomes" id="UP001054889"/>
    </source>
</evidence>
<evidence type="ECO:0000256" key="1">
    <source>
        <dbReference type="SAM" id="MobiDB-lite"/>
    </source>
</evidence>
<reference evidence="2" key="1">
    <citation type="journal article" date="2018" name="DNA Res.">
        <title>Multiple hybrid de novo genome assembly of finger millet, an orphan allotetraploid crop.</title>
        <authorList>
            <person name="Hatakeyama M."/>
            <person name="Aluri S."/>
            <person name="Balachadran M.T."/>
            <person name="Sivarajan S.R."/>
            <person name="Patrignani A."/>
            <person name="Gruter S."/>
            <person name="Poveda L."/>
            <person name="Shimizu-Inatsugi R."/>
            <person name="Baeten J."/>
            <person name="Francoijs K.J."/>
            <person name="Nataraja K.N."/>
            <person name="Reddy Y.A.N."/>
            <person name="Phadnis S."/>
            <person name="Ravikumar R.L."/>
            <person name="Schlapbach R."/>
            <person name="Sreeman S.M."/>
            <person name="Shimizu K.K."/>
        </authorList>
    </citation>
    <scope>NUCLEOTIDE SEQUENCE</scope>
</reference>
<evidence type="ECO:0000313" key="2">
    <source>
        <dbReference type="EMBL" id="GJN24047.1"/>
    </source>
</evidence>
<protein>
    <submittedName>
        <fullName evidence="2">Uncharacterized protein</fullName>
    </submittedName>
</protein>